<evidence type="ECO:0000313" key="1">
    <source>
        <dbReference type="EMBL" id="KOF86679.1"/>
    </source>
</evidence>
<reference evidence="1" key="1">
    <citation type="submission" date="2015-07" db="EMBL/GenBank/DDBJ databases">
        <title>MeaNS - Measles Nucleotide Surveillance Program.</title>
        <authorList>
            <person name="Tran T."/>
            <person name="Druce J."/>
        </authorList>
    </citation>
    <scope>NUCLEOTIDE SEQUENCE</scope>
    <source>
        <strain evidence="1">UCB-OBI-ISO-001</strain>
        <tissue evidence="1">Gonad</tissue>
    </source>
</reference>
<dbReference type="AlphaFoldDB" id="A0A0L8HC91"/>
<dbReference type="EMBL" id="KQ418571">
    <property type="protein sequence ID" value="KOF86679.1"/>
    <property type="molecule type" value="Genomic_DNA"/>
</dbReference>
<organism evidence="1">
    <name type="scientific">Octopus bimaculoides</name>
    <name type="common">California two-spotted octopus</name>
    <dbReference type="NCBI Taxonomy" id="37653"/>
    <lineage>
        <taxon>Eukaryota</taxon>
        <taxon>Metazoa</taxon>
        <taxon>Spiralia</taxon>
        <taxon>Lophotrochozoa</taxon>
        <taxon>Mollusca</taxon>
        <taxon>Cephalopoda</taxon>
        <taxon>Coleoidea</taxon>
        <taxon>Octopodiformes</taxon>
        <taxon>Octopoda</taxon>
        <taxon>Incirrata</taxon>
        <taxon>Octopodidae</taxon>
        <taxon>Octopus</taxon>
    </lineage>
</organism>
<sequence>MQLSTLTRGVTLIPISQKIILTICRSCNRQAVWLQKAFSIRHYWTIAFSLVQQSLKLNQSLCKTSQTQDVIQK</sequence>
<gene>
    <name evidence="1" type="ORF">OCBIM_22018089mg</name>
</gene>
<protein>
    <submittedName>
        <fullName evidence="1">Uncharacterized protein</fullName>
    </submittedName>
</protein>
<accession>A0A0L8HC91</accession>
<name>A0A0L8HC91_OCTBM</name>
<proteinExistence type="predicted"/>